<organism evidence="1 2">
    <name type="scientific">Gonium pectorale</name>
    <name type="common">Green alga</name>
    <dbReference type="NCBI Taxonomy" id="33097"/>
    <lineage>
        <taxon>Eukaryota</taxon>
        <taxon>Viridiplantae</taxon>
        <taxon>Chlorophyta</taxon>
        <taxon>core chlorophytes</taxon>
        <taxon>Chlorophyceae</taxon>
        <taxon>CS clade</taxon>
        <taxon>Chlamydomonadales</taxon>
        <taxon>Volvocaceae</taxon>
        <taxon>Gonium</taxon>
    </lineage>
</organism>
<accession>A0A150FY34</accession>
<evidence type="ECO:0000313" key="1">
    <source>
        <dbReference type="EMBL" id="KXZ42534.1"/>
    </source>
</evidence>
<dbReference type="AlphaFoldDB" id="A0A150FY34"/>
<keyword evidence="2" id="KW-1185">Reference proteome</keyword>
<name>A0A150FY34_GONPE</name>
<dbReference type="EMBL" id="LSYV01000138">
    <property type="protein sequence ID" value="KXZ42534.1"/>
    <property type="molecule type" value="Genomic_DNA"/>
</dbReference>
<comment type="caution">
    <text evidence="1">The sequence shown here is derived from an EMBL/GenBank/DDBJ whole genome shotgun (WGS) entry which is preliminary data.</text>
</comment>
<protein>
    <submittedName>
        <fullName evidence="1">Uncharacterized protein</fullName>
    </submittedName>
</protein>
<gene>
    <name evidence="1" type="ORF">GPECTOR_138g665</name>
</gene>
<evidence type="ECO:0000313" key="2">
    <source>
        <dbReference type="Proteomes" id="UP000075714"/>
    </source>
</evidence>
<proteinExistence type="predicted"/>
<sequence>MRDPAEFRAGLLAENLPAWRRYFQLANQGRPFSETQRTVLGFLEHGVCFDFVGAPGPGEKLSGPRKAKRRIVTQMLRQAVPGCDPETYLTGKWPHPVQFLNHRSTTEHAEFVSAEVKKALDLGVLAKWPAEWGRPTVVNGLRVVVSQGGRKLRLCMNPM</sequence>
<reference evidence="2" key="1">
    <citation type="journal article" date="2016" name="Nat. Commun.">
        <title>The Gonium pectorale genome demonstrates co-option of cell cycle regulation during the evolution of multicellularity.</title>
        <authorList>
            <person name="Hanschen E.R."/>
            <person name="Marriage T.N."/>
            <person name="Ferris P.J."/>
            <person name="Hamaji T."/>
            <person name="Toyoda A."/>
            <person name="Fujiyama A."/>
            <person name="Neme R."/>
            <person name="Noguchi H."/>
            <person name="Minakuchi Y."/>
            <person name="Suzuki M."/>
            <person name="Kawai-Toyooka H."/>
            <person name="Smith D.R."/>
            <person name="Sparks H."/>
            <person name="Anderson J."/>
            <person name="Bakaric R."/>
            <person name="Luria V."/>
            <person name="Karger A."/>
            <person name="Kirschner M.W."/>
            <person name="Durand P.M."/>
            <person name="Michod R.E."/>
            <person name="Nozaki H."/>
            <person name="Olson B.J."/>
        </authorList>
    </citation>
    <scope>NUCLEOTIDE SEQUENCE [LARGE SCALE GENOMIC DNA]</scope>
    <source>
        <strain evidence="2">NIES-2863</strain>
    </source>
</reference>
<dbReference type="Proteomes" id="UP000075714">
    <property type="component" value="Unassembled WGS sequence"/>
</dbReference>